<accession>A0AAV0B8H4</accession>
<feature type="region of interest" description="Disordered" evidence="1">
    <location>
        <begin position="332"/>
        <end position="353"/>
    </location>
</feature>
<comment type="caution">
    <text evidence="3">The sequence shown here is derived from an EMBL/GenBank/DDBJ whole genome shotgun (WGS) entry which is preliminary data.</text>
</comment>
<dbReference type="InterPro" id="IPR045007">
    <property type="entry name" value="LSB5"/>
</dbReference>
<dbReference type="GO" id="GO:0006897">
    <property type="term" value="P:endocytosis"/>
    <property type="evidence" value="ECO:0007669"/>
    <property type="project" value="InterPro"/>
</dbReference>
<evidence type="ECO:0000259" key="2">
    <source>
        <dbReference type="PROSITE" id="PS50179"/>
    </source>
</evidence>
<feature type="domain" description="VHS" evidence="2">
    <location>
        <begin position="45"/>
        <end position="144"/>
    </location>
</feature>
<dbReference type="GO" id="GO:0030479">
    <property type="term" value="C:actin cortical patch"/>
    <property type="evidence" value="ECO:0007669"/>
    <property type="project" value="TreeGrafter"/>
</dbReference>
<proteinExistence type="predicted"/>
<evidence type="ECO:0000313" key="3">
    <source>
        <dbReference type="EMBL" id="CAH7682804.1"/>
    </source>
</evidence>
<feature type="compositionally biased region" description="Low complexity" evidence="1">
    <location>
        <begin position="380"/>
        <end position="414"/>
    </location>
</feature>
<evidence type="ECO:0000256" key="1">
    <source>
        <dbReference type="SAM" id="MobiDB-lite"/>
    </source>
</evidence>
<dbReference type="PROSITE" id="PS50179">
    <property type="entry name" value="VHS"/>
    <property type="match status" value="1"/>
</dbReference>
<dbReference type="Proteomes" id="UP001153365">
    <property type="component" value="Unassembled WGS sequence"/>
</dbReference>
<dbReference type="GO" id="GO:0007015">
    <property type="term" value="P:actin filament organization"/>
    <property type="evidence" value="ECO:0007669"/>
    <property type="project" value="InterPro"/>
</dbReference>
<gene>
    <name evidence="3" type="ORF">PPACK8108_LOCUS15913</name>
</gene>
<dbReference type="SUPFAM" id="SSF48464">
    <property type="entry name" value="ENTH/VHS domain"/>
    <property type="match status" value="1"/>
</dbReference>
<dbReference type="PANTHER" id="PTHR47789:SF1">
    <property type="entry name" value="LAS SEVENTEEN-BINDING PROTEIN 5"/>
    <property type="match status" value="1"/>
</dbReference>
<dbReference type="GO" id="GO:0035091">
    <property type="term" value="F:phosphatidylinositol binding"/>
    <property type="evidence" value="ECO:0007669"/>
    <property type="project" value="InterPro"/>
</dbReference>
<evidence type="ECO:0000313" key="4">
    <source>
        <dbReference type="Proteomes" id="UP001153365"/>
    </source>
</evidence>
<dbReference type="Gene3D" id="1.25.40.90">
    <property type="match status" value="1"/>
</dbReference>
<organism evidence="3 4">
    <name type="scientific">Phakopsora pachyrhizi</name>
    <name type="common">Asian soybean rust disease fungus</name>
    <dbReference type="NCBI Taxonomy" id="170000"/>
    <lineage>
        <taxon>Eukaryota</taxon>
        <taxon>Fungi</taxon>
        <taxon>Dikarya</taxon>
        <taxon>Basidiomycota</taxon>
        <taxon>Pucciniomycotina</taxon>
        <taxon>Pucciniomycetes</taxon>
        <taxon>Pucciniales</taxon>
        <taxon>Phakopsoraceae</taxon>
        <taxon>Phakopsora</taxon>
    </lineage>
</organism>
<dbReference type="PANTHER" id="PTHR47789">
    <property type="entry name" value="LAS SEVENTEEN-BINDING PROTEIN 5"/>
    <property type="match status" value="1"/>
</dbReference>
<sequence length="513" mass="57034">MSKLLSDAAKAKELIIASKPQSAVTDWIDRICHPNKVFEDNHLNAFILELIHTINLQSKGPEEASRAIRKQLKHGRIASQHKALILLGALVLNGDERFRKCIKSLINFPKTDRLVKRRTMLLLKQWNESYDSDPRLATLKNLFQSCGGIKTLQLVSTPEADHSTMIRSMITGIENSYIVKNKSSSGDIGLLGPDGHRHSKSKVKKNSYKTKEKKMKKSPIDQRFRIDDILPVGEILNLEKEVDILNEVDVKSDLNIQESLGNLKVSQRTLIRYVNSAMEKDHKSKCLELLLEVSHRVSGAIKLYDSICQPTQDGHQINALMEQLGCITLDNDQRSDDLEDGQELNSGPFMSDQDFDAYQPAVAGTMIMDLIGLDFNSPNTSSKTAAATTQTNASPPSFSFSSSSPSSSSSSRFSDLNSTPLTPPKPGAISNNQSNPDRFNGFSNILSELSDFEGSLDDKDRGERMGKGKEFKSSMKSINGPKGNENNPFYKYIERNGAAHQSKQKYIDPFADP</sequence>
<feature type="region of interest" description="Disordered" evidence="1">
    <location>
        <begin position="380"/>
        <end position="488"/>
    </location>
</feature>
<dbReference type="Pfam" id="PF00790">
    <property type="entry name" value="VHS"/>
    <property type="match status" value="1"/>
</dbReference>
<feature type="compositionally biased region" description="Polar residues" evidence="1">
    <location>
        <begin position="429"/>
        <end position="447"/>
    </location>
</feature>
<dbReference type="AlphaFoldDB" id="A0AAV0B8H4"/>
<protein>
    <submittedName>
        <fullName evidence="3">Expressed protein</fullName>
    </submittedName>
</protein>
<dbReference type="CDD" id="cd16980">
    <property type="entry name" value="VHS_Lsb5"/>
    <property type="match status" value="1"/>
</dbReference>
<dbReference type="GO" id="GO:0007034">
    <property type="term" value="P:vacuolar transport"/>
    <property type="evidence" value="ECO:0007669"/>
    <property type="project" value="UniProtKB-ARBA"/>
</dbReference>
<dbReference type="GO" id="GO:0051666">
    <property type="term" value="P:actin cortical patch localization"/>
    <property type="evidence" value="ECO:0007669"/>
    <property type="project" value="TreeGrafter"/>
</dbReference>
<dbReference type="GO" id="GO:0043130">
    <property type="term" value="F:ubiquitin binding"/>
    <property type="evidence" value="ECO:0007669"/>
    <property type="project" value="InterPro"/>
</dbReference>
<dbReference type="InterPro" id="IPR008942">
    <property type="entry name" value="ENTH_VHS"/>
</dbReference>
<name>A0AAV0B8H4_PHAPC</name>
<dbReference type="SMART" id="SM00288">
    <property type="entry name" value="VHS"/>
    <property type="match status" value="1"/>
</dbReference>
<reference evidence="3" key="1">
    <citation type="submission" date="2022-06" db="EMBL/GenBank/DDBJ databases">
        <authorList>
            <consortium name="SYNGENTA / RWTH Aachen University"/>
        </authorList>
    </citation>
    <scope>NUCLEOTIDE SEQUENCE</scope>
</reference>
<feature type="compositionally biased region" description="Basic and acidic residues" evidence="1">
    <location>
        <begin position="456"/>
        <end position="473"/>
    </location>
</feature>
<dbReference type="EMBL" id="CALTRL010004291">
    <property type="protein sequence ID" value="CAH7682804.1"/>
    <property type="molecule type" value="Genomic_DNA"/>
</dbReference>
<dbReference type="InterPro" id="IPR002014">
    <property type="entry name" value="VHS_dom"/>
</dbReference>
<keyword evidence="4" id="KW-1185">Reference proteome</keyword>